<feature type="compositionally biased region" description="Low complexity" evidence="1">
    <location>
        <begin position="287"/>
        <end position="302"/>
    </location>
</feature>
<accession>A0A3P7JG53</accession>
<keyword evidence="3" id="KW-1185">Reference proteome</keyword>
<feature type="compositionally biased region" description="Polar residues" evidence="1">
    <location>
        <begin position="330"/>
        <end position="344"/>
    </location>
</feature>
<dbReference type="AlphaFoldDB" id="A0A3P7JG53"/>
<feature type="compositionally biased region" description="Polar residues" evidence="1">
    <location>
        <begin position="364"/>
        <end position="378"/>
    </location>
</feature>
<feature type="region of interest" description="Disordered" evidence="1">
    <location>
        <begin position="255"/>
        <end position="387"/>
    </location>
</feature>
<evidence type="ECO:0000313" key="3">
    <source>
        <dbReference type="Proteomes" id="UP000270094"/>
    </source>
</evidence>
<reference evidence="2 3" key="1">
    <citation type="submission" date="2018-11" db="EMBL/GenBank/DDBJ databases">
        <authorList>
            <consortium name="Pathogen Informatics"/>
        </authorList>
    </citation>
    <scope>NUCLEOTIDE SEQUENCE [LARGE SCALE GENOMIC DNA]</scope>
</reference>
<dbReference type="Proteomes" id="UP000270094">
    <property type="component" value="Unassembled WGS sequence"/>
</dbReference>
<evidence type="ECO:0000256" key="1">
    <source>
        <dbReference type="SAM" id="MobiDB-lite"/>
    </source>
</evidence>
<protein>
    <submittedName>
        <fullName evidence="2">Uncharacterized protein</fullName>
    </submittedName>
</protein>
<feature type="compositionally biased region" description="Basic and acidic residues" evidence="1">
    <location>
        <begin position="268"/>
        <end position="279"/>
    </location>
</feature>
<gene>
    <name evidence="2" type="ORF">SVUK_LOCUS13927</name>
</gene>
<feature type="region of interest" description="Disordered" evidence="1">
    <location>
        <begin position="397"/>
        <end position="416"/>
    </location>
</feature>
<feature type="compositionally biased region" description="Low complexity" evidence="1">
    <location>
        <begin position="345"/>
        <end position="359"/>
    </location>
</feature>
<dbReference type="EMBL" id="UYYB01103388">
    <property type="protein sequence ID" value="VDM78929.1"/>
    <property type="molecule type" value="Genomic_DNA"/>
</dbReference>
<organism evidence="2 3">
    <name type="scientific">Strongylus vulgaris</name>
    <name type="common">Blood worm</name>
    <dbReference type="NCBI Taxonomy" id="40348"/>
    <lineage>
        <taxon>Eukaryota</taxon>
        <taxon>Metazoa</taxon>
        <taxon>Ecdysozoa</taxon>
        <taxon>Nematoda</taxon>
        <taxon>Chromadorea</taxon>
        <taxon>Rhabditida</taxon>
        <taxon>Rhabditina</taxon>
        <taxon>Rhabditomorpha</taxon>
        <taxon>Strongyloidea</taxon>
        <taxon>Strongylidae</taxon>
        <taxon>Strongylus</taxon>
    </lineage>
</organism>
<dbReference type="OrthoDB" id="5820472at2759"/>
<evidence type="ECO:0000313" key="2">
    <source>
        <dbReference type="EMBL" id="VDM78929.1"/>
    </source>
</evidence>
<proteinExistence type="predicted"/>
<name>A0A3P7JG53_STRVU</name>
<sequence>MSTAAPSSSSPPPQYVELQRLRRGTDEKTVLQLFEDSDYIGDFEQLDAVTAPSFVTEKTLANLSIVDDMKQKKKLGEFKKVKLVRNFYGRHPKMSTAAPSSSSPPPQYVVIKTKAPKQTVVKKPSNVPLVPPQYGREPRIEYGKRGFGSIKAIRQPFVSDTWSNAGKQAFYHELPTTCPFQINPPSSSLPIALVDNSITRTDQPDLVLGQPHVIAEVEALLRNIIANDGIGPVEETTKTSTSLSTTSVTMVGITATATEPLLPPKATSTEEKIDSRRATGEPPPETTPAVETTDAPTTTSEPDIGKETSTATAESKELETTTELFEPSKESTTTVVNIDSNETSEPPLEAETTTVATTEEISDPSVSPSSEHVSTIAPSTVPVEPATREAQEDLATSAKTITTSKQKGEGVAQKRKKLKDEEMEWLTSKSSPVLRAVQLNSTAAVKQERLNPENPVSSLTKLFCCSQT</sequence>